<dbReference type="PIRSF" id="PIRSF000857">
    <property type="entry name" value="PAPS_reductase"/>
    <property type="match status" value="1"/>
</dbReference>
<dbReference type="GO" id="GO:0005737">
    <property type="term" value="C:cytoplasm"/>
    <property type="evidence" value="ECO:0007669"/>
    <property type="project" value="UniProtKB-SubCell"/>
</dbReference>
<dbReference type="GO" id="GO:0046872">
    <property type="term" value="F:metal ion binding"/>
    <property type="evidence" value="ECO:0007669"/>
    <property type="project" value="UniProtKB-KW"/>
</dbReference>
<dbReference type="GO" id="GO:0019379">
    <property type="term" value="P:sulfate assimilation, phosphoadenylyl sulfate reduction by phosphoadenylyl-sulfate reductase (thioredoxin)"/>
    <property type="evidence" value="ECO:0007669"/>
    <property type="project" value="UniProtKB-UniRule"/>
</dbReference>
<evidence type="ECO:0000259" key="5">
    <source>
        <dbReference type="Pfam" id="PF01507"/>
    </source>
</evidence>
<evidence type="ECO:0000256" key="4">
    <source>
        <dbReference type="HAMAP-Rule" id="MF_00063"/>
    </source>
</evidence>
<dbReference type="InterPro" id="IPR002500">
    <property type="entry name" value="PAPS_reduct_dom"/>
</dbReference>
<dbReference type="EMBL" id="AGQV01000005">
    <property type="protein sequence ID" value="EHH68043.1"/>
    <property type="molecule type" value="Genomic_DNA"/>
</dbReference>
<keyword evidence="7" id="KW-1185">Reference proteome</keyword>
<dbReference type="SUPFAM" id="SSF52402">
    <property type="entry name" value="Adenine nucleotide alpha hydrolases-like"/>
    <property type="match status" value="1"/>
</dbReference>
<gene>
    <name evidence="4" type="primary">cysH</name>
    <name evidence="6" type="ORF">GMO_18100</name>
</gene>
<feature type="binding site" evidence="4">
    <location>
        <position position="215"/>
    </location>
    <ligand>
        <name>[4Fe-4S] cluster</name>
        <dbReference type="ChEBI" id="CHEBI:49883"/>
    </ligand>
</feature>
<keyword evidence="4" id="KW-0479">Metal-binding</keyword>
<name>G6XJD8_9PROT</name>
<dbReference type="Gene3D" id="3.40.50.620">
    <property type="entry name" value="HUPs"/>
    <property type="match status" value="1"/>
</dbReference>
<dbReference type="GO" id="GO:0043866">
    <property type="term" value="F:adenylyl-sulfate reductase (thioredoxin) activity"/>
    <property type="evidence" value="ECO:0007669"/>
    <property type="project" value="UniProtKB-EC"/>
</dbReference>
<dbReference type="PANTHER" id="PTHR46509">
    <property type="entry name" value="PHOSPHOADENOSINE PHOSPHOSULFATE REDUCTASE"/>
    <property type="match status" value="1"/>
</dbReference>
<dbReference type="EC" id="1.8.4.10" evidence="4"/>
<feature type="binding site" evidence="4">
    <location>
        <position position="212"/>
    </location>
    <ligand>
        <name>[4Fe-4S] cluster</name>
        <dbReference type="ChEBI" id="CHEBI:49883"/>
    </ligand>
</feature>
<dbReference type="PATRIC" id="fig|1088869.3.peg.1805"/>
<comment type="pathway">
    <text evidence="3 4">Sulfur metabolism; hydrogen sulfide biosynthesis; sulfite from sulfate.</text>
</comment>
<feature type="domain" description="Phosphoadenosine phosphosulphate reductase" evidence="5">
    <location>
        <begin position="49"/>
        <end position="217"/>
    </location>
</feature>
<keyword evidence="4" id="KW-0411">Iron-sulfur</keyword>
<dbReference type="GO" id="GO:0051539">
    <property type="term" value="F:4 iron, 4 sulfur cluster binding"/>
    <property type="evidence" value="ECO:0007669"/>
    <property type="project" value="UniProtKB-UniRule"/>
</dbReference>
<dbReference type="PANTHER" id="PTHR46509:SF1">
    <property type="entry name" value="PHOSPHOADENOSINE PHOSPHOSULFATE REDUCTASE"/>
    <property type="match status" value="1"/>
</dbReference>
<feature type="binding site" evidence="4">
    <location>
        <position position="131"/>
    </location>
    <ligand>
        <name>[4Fe-4S] cluster</name>
        <dbReference type="ChEBI" id="CHEBI:49883"/>
    </ligand>
</feature>
<feature type="binding site" evidence="4">
    <location>
        <position position="130"/>
    </location>
    <ligand>
        <name>[4Fe-4S] cluster</name>
        <dbReference type="ChEBI" id="CHEBI:49883"/>
    </ligand>
</feature>
<keyword evidence="2 4" id="KW-0560">Oxidoreductase</keyword>
<dbReference type="InterPro" id="IPR004511">
    <property type="entry name" value="PAPS/APS_Rdtase"/>
</dbReference>
<keyword evidence="4" id="KW-0408">Iron</keyword>
<reference evidence="6 7" key="1">
    <citation type="submission" date="2011-10" db="EMBL/GenBank/DDBJ databases">
        <title>Genome sequence of Gluconobacter morbifer G707, isolated from Drosophila gut.</title>
        <authorList>
            <person name="Lee W.-J."/>
            <person name="Kim E.-K."/>
        </authorList>
    </citation>
    <scope>NUCLEOTIDE SEQUENCE [LARGE SCALE GENOMIC DNA]</scope>
    <source>
        <strain evidence="6 7">G707</strain>
    </source>
</reference>
<dbReference type="AlphaFoldDB" id="G6XJD8"/>
<evidence type="ECO:0000313" key="7">
    <source>
        <dbReference type="Proteomes" id="UP000004949"/>
    </source>
</evidence>
<dbReference type="GO" id="GO:0070814">
    <property type="term" value="P:hydrogen sulfide biosynthetic process"/>
    <property type="evidence" value="ECO:0007669"/>
    <property type="project" value="UniProtKB-UniRule"/>
</dbReference>
<protein>
    <recommendedName>
        <fullName evidence="4">Adenosine 5'-phosphosulfate reductase</fullName>
        <shortName evidence="4">APS reductase</shortName>
        <ecNumber evidence="4">1.8.4.10</ecNumber>
    </recommendedName>
    <alternativeName>
        <fullName evidence="4">5'-adenylylsulfate reductase</fullName>
    </alternativeName>
    <alternativeName>
        <fullName evidence="4">Thioredoxin-dependent 5'-adenylylsulfate reductase</fullName>
    </alternativeName>
</protein>
<comment type="similarity">
    <text evidence="1 4">Belongs to the PAPS reductase family. CysH subfamily.</text>
</comment>
<dbReference type="HAMAP" id="MF_00063">
    <property type="entry name" value="CysH"/>
    <property type="match status" value="1"/>
</dbReference>
<comment type="caution">
    <text evidence="6">The sequence shown here is derived from an EMBL/GenBank/DDBJ whole genome shotgun (WGS) entry which is preliminary data.</text>
</comment>
<comment type="catalytic activity">
    <reaction evidence="4">
        <text>[thioredoxin]-disulfide + sulfite + AMP + 2 H(+) = adenosine 5'-phosphosulfate + [thioredoxin]-dithiol</text>
        <dbReference type="Rhea" id="RHEA:21976"/>
        <dbReference type="Rhea" id="RHEA-COMP:10698"/>
        <dbReference type="Rhea" id="RHEA-COMP:10700"/>
        <dbReference type="ChEBI" id="CHEBI:15378"/>
        <dbReference type="ChEBI" id="CHEBI:17359"/>
        <dbReference type="ChEBI" id="CHEBI:29950"/>
        <dbReference type="ChEBI" id="CHEBI:50058"/>
        <dbReference type="ChEBI" id="CHEBI:58243"/>
        <dbReference type="ChEBI" id="CHEBI:456215"/>
        <dbReference type="EC" id="1.8.4.10"/>
    </reaction>
</comment>
<evidence type="ECO:0000313" key="6">
    <source>
        <dbReference type="EMBL" id="EHH68043.1"/>
    </source>
</evidence>
<comment type="function">
    <text evidence="4">Catalyzes the formation of sulfite from adenosine 5'-phosphosulfate (APS) using thioredoxin as an electron donor.</text>
</comment>
<evidence type="ECO:0000256" key="2">
    <source>
        <dbReference type="ARBA" id="ARBA00023002"/>
    </source>
</evidence>
<comment type="subcellular location">
    <subcellularLocation>
        <location evidence="4">Cytoplasm</location>
    </subcellularLocation>
</comment>
<dbReference type="NCBIfam" id="NF002537">
    <property type="entry name" value="PRK02090.1"/>
    <property type="match status" value="1"/>
</dbReference>
<sequence length="244" mass="26841">MCLACRTLARLMWIRMQGMPLSPAELKFLQHVPEDLVLRETLDLCPGRVAVISSFGAESAVLLDLVAQISPSVPVFFLDTKRHFPETLAYRDELVRFLGLTDARTLAPSPKELTERDPQDQLAAFDPDACCALRKVEPLDLVLPEFDVWITGRKRSQASTRAALPVVDPQPDGTVKLNPLAGWGPEKVEAAMRKRALPRHPLVAKGYISIGCAPCTRVVKDGEDGRAGRWAGLSKTECGIHRPA</sequence>
<evidence type="ECO:0000256" key="1">
    <source>
        <dbReference type="ARBA" id="ARBA00009732"/>
    </source>
</evidence>
<keyword evidence="4" id="KW-0963">Cytoplasm</keyword>
<evidence type="ECO:0000256" key="3">
    <source>
        <dbReference type="ARBA" id="ARBA00024327"/>
    </source>
</evidence>
<dbReference type="STRING" id="1088869.GMO_18100"/>
<organism evidence="6 7">
    <name type="scientific">Gluconobacter morbifer G707</name>
    <dbReference type="NCBI Taxonomy" id="1088869"/>
    <lineage>
        <taxon>Bacteria</taxon>
        <taxon>Pseudomonadati</taxon>
        <taxon>Pseudomonadota</taxon>
        <taxon>Alphaproteobacteria</taxon>
        <taxon>Acetobacterales</taxon>
        <taxon>Acetobacteraceae</taxon>
        <taxon>Gluconobacter</taxon>
    </lineage>
</organism>
<dbReference type="GO" id="GO:0004604">
    <property type="term" value="F:phosphoadenylyl-sulfate reductase (thioredoxin) activity"/>
    <property type="evidence" value="ECO:0007669"/>
    <property type="project" value="UniProtKB-UniRule"/>
</dbReference>
<proteinExistence type="inferred from homology"/>
<dbReference type="Pfam" id="PF01507">
    <property type="entry name" value="PAPS_reduct"/>
    <property type="match status" value="1"/>
</dbReference>
<feature type="active site" description="Nucleophile; cysteine thiosulfonate intermediate" evidence="4">
    <location>
        <position position="238"/>
    </location>
</feature>
<comment type="cofactor">
    <cofactor evidence="4">
        <name>[4Fe-4S] cluster</name>
        <dbReference type="ChEBI" id="CHEBI:49883"/>
    </cofactor>
    <text evidence="4">Binds 1 [4Fe-4S] cluster per subunit.</text>
</comment>
<accession>G6XJD8</accession>
<dbReference type="InterPro" id="IPR014729">
    <property type="entry name" value="Rossmann-like_a/b/a_fold"/>
</dbReference>
<dbReference type="eggNOG" id="COG0175">
    <property type="taxonomic scope" value="Bacteria"/>
</dbReference>
<dbReference type="Proteomes" id="UP000004949">
    <property type="component" value="Unassembled WGS sequence"/>
</dbReference>